<dbReference type="PANTHER" id="PTHR11138:SF5">
    <property type="entry name" value="METHIONYL-TRNA FORMYLTRANSFERASE, MITOCHONDRIAL"/>
    <property type="match status" value="1"/>
</dbReference>
<gene>
    <name evidence="2" type="ORF">CMUC_0047</name>
</gene>
<protein>
    <submittedName>
        <fullName evidence="2">Formyltransferase domain-containing protein</fullName>
    </submittedName>
</protein>
<sequence>MKFSINGGGCKRILFLGYAQNRLIDFLVDDGFCVYQSDEKLVFSEIESLKFSYLVSYGYRFMIKPEILSLFDKSAVNLHISLLPFNRGSDPNFWSFVDDTPKGVSVHFLDATLDTGDIIAQKELEFEPKNESFSSTYAVLKDEIELLFMKIWSEIRDFKTTPKPQTGFGSYHKTADKEPYLGLLTNGWDTNIDEFLKKIKS</sequence>
<dbReference type="InterPro" id="IPR036477">
    <property type="entry name" value="Formyl_transf_N_sf"/>
</dbReference>
<evidence type="ECO:0000313" key="2">
    <source>
        <dbReference type="EMBL" id="QCD43873.1"/>
    </source>
</evidence>
<reference evidence="2 3" key="1">
    <citation type="submission" date="2016-07" db="EMBL/GenBank/DDBJ databases">
        <title>Comparative genomics of the Campylobacter concisus group.</title>
        <authorList>
            <person name="Miller W.G."/>
            <person name="Yee E."/>
            <person name="Chapman M.H."/>
            <person name="Huynh S."/>
            <person name="Bono J.L."/>
            <person name="On S.L.W."/>
            <person name="StLeger J."/>
            <person name="Foster G."/>
            <person name="Parker C.T."/>
        </authorList>
    </citation>
    <scope>NUCLEOTIDE SEQUENCE [LARGE SCALE GENOMIC DNA]</scope>
    <source>
        <strain evidence="2 3">CCUG 21559</strain>
    </source>
</reference>
<dbReference type="GO" id="GO:0004479">
    <property type="term" value="F:methionyl-tRNA formyltransferase activity"/>
    <property type="evidence" value="ECO:0007669"/>
    <property type="project" value="TreeGrafter"/>
</dbReference>
<name>A0A6G5QDV8_9BACT</name>
<dbReference type="GO" id="GO:0005829">
    <property type="term" value="C:cytosol"/>
    <property type="evidence" value="ECO:0007669"/>
    <property type="project" value="TreeGrafter"/>
</dbReference>
<dbReference type="PANTHER" id="PTHR11138">
    <property type="entry name" value="METHIONYL-TRNA FORMYLTRANSFERASE"/>
    <property type="match status" value="1"/>
</dbReference>
<dbReference type="Pfam" id="PF00551">
    <property type="entry name" value="Formyl_trans_N"/>
    <property type="match status" value="1"/>
</dbReference>
<feature type="domain" description="Formyl transferase N-terminal" evidence="1">
    <location>
        <begin position="42"/>
        <end position="143"/>
    </location>
</feature>
<evidence type="ECO:0000259" key="1">
    <source>
        <dbReference type="Pfam" id="PF00551"/>
    </source>
</evidence>
<dbReference type="Gene3D" id="3.40.50.170">
    <property type="entry name" value="Formyl transferase, N-terminal domain"/>
    <property type="match status" value="1"/>
</dbReference>
<accession>A0A6G5QDV8</accession>
<evidence type="ECO:0000313" key="3">
    <source>
        <dbReference type="Proteomes" id="UP000503264"/>
    </source>
</evidence>
<keyword evidence="2" id="KW-0808">Transferase</keyword>
<keyword evidence="3" id="KW-1185">Reference proteome</keyword>
<dbReference type="Proteomes" id="UP000503264">
    <property type="component" value="Chromosome"/>
</dbReference>
<dbReference type="SUPFAM" id="SSF53328">
    <property type="entry name" value="Formyltransferase"/>
    <property type="match status" value="1"/>
</dbReference>
<dbReference type="EMBL" id="CP012542">
    <property type="protein sequence ID" value="QCD43873.1"/>
    <property type="molecule type" value="Genomic_DNA"/>
</dbReference>
<dbReference type="InterPro" id="IPR002376">
    <property type="entry name" value="Formyl_transf_N"/>
</dbReference>
<dbReference type="RefSeq" id="WP_171993216.1">
    <property type="nucleotide sequence ID" value="NZ_CP012542.1"/>
</dbReference>
<dbReference type="AlphaFoldDB" id="A0A6G5QDV8"/>
<organism evidence="2 3">
    <name type="scientific">Campylobacter mucosalis CCUG 21559</name>
    <dbReference type="NCBI Taxonomy" id="1032067"/>
    <lineage>
        <taxon>Bacteria</taxon>
        <taxon>Pseudomonadati</taxon>
        <taxon>Campylobacterota</taxon>
        <taxon>Epsilonproteobacteria</taxon>
        <taxon>Campylobacterales</taxon>
        <taxon>Campylobacteraceae</taxon>
        <taxon>Campylobacter</taxon>
    </lineage>
</organism>
<proteinExistence type="predicted"/>